<keyword evidence="4" id="KW-0472">Membrane</keyword>
<dbReference type="PANTHER" id="PTHR30548">
    <property type="entry name" value="2-HYDROXYGLUTARYL-COA DEHYDRATASE, D-COMPONENT-RELATED"/>
    <property type="match status" value="1"/>
</dbReference>
<keyword evidence="4" id="KW-0812">Transmembrane</keyword>
<comment type="similarity">
    <text evidence="2">Belongs to the FldB/FldC dehydratase alpha/beta subunit family.</text>
</comment>
<dbReference type="Proteomes" id="UP000198636">
    <property type="component" value="Unassembled WGS sequence"/>
</dbReference>
<keyword evidence="6" id="KW-1185">Reference proteome</keyword>
<dbReference type="InterPro" id="IPR010327">
    <property type="entry name" value="FldB/FldC_alpha/beta"/>
</dbReference>
<reference evidence="5 6" key="1">
    <citation type="submission" date="2016-10" db="EMBL/GenBank/DDBJ databases">
        <authorList>
            <person name="de Groot N.N."/>
        </authorList>
    </citation>
    <scope>NUCLEOTIDE SEQUENCE [LARGE SCALE GENOMIC DNA]</scope>
    <source>
        <strain evidence="5 6">DSM 18978</strain>
    </source>
</reference>
<dbReference type="Pfam" id="PF06050">
    <property type="entry name" value="HGD-D"/>
    <property type="match status" value="1"/>
</dbReference>
<name>A0A1G5I2V5_9FIRM</name>
<dbReference type="PANTHER" id="PTHR30548:SF2">
    <property type="entry name" value="2-HYDROXYACYL-COA DEHYDRATASE,D-COMPONENT"/>
    <property type="match status" value="1"/>
</dbReference>
<accession>A0A1G5I2V5</accession>
<dbReference type="EMBL" id="FMUS01000013">
    <property type="protein sequence ID" value="SCY70455.1"/>
    <property type="molecule type" value="Genomic_DNA"/>
</dbReference>
<dbReference type="Gene3D" id="3.40.50.11900">
    <property type="match status" value="1"/>
</dbReference>
<evidence type="ECO:0000256" key="2">
    <source>
        <dbReference type="ARBA" id="ARBA00005806"/>
    </source>
</evidence>
<proteinExistence type="inferred from homology"/>
<dbReference type="STRING" id="1120976.SAMN03080606_02232"/>
<gene>
    <name evidence="5" type="ORF">SAMN03080606_02232</name>
</gene>
<keyword evidence="4" id="KW-1133">Transmembrane helix</keyword>
<keyword evidence="3" id="KW-0411">Iron-sulfur</keyword>
<dbReference type="OrthoDB" id="9810278at2"/>
<evidence type="ECO:0000313" key="6">
    <source>
        <dbReference type="Proteomes" id="UP000198636"/>
    </source>
</evidence>
<dbReference type="GO" id="GO:0016836">
    <property type="term" value="F:hydro-lyase activity"/>
    <property type="evidence" value="ECO:0007669"/>
    <property type="project" value="UniProtKB-ARBA"/>
</dbReference>
<dbReference type="RefSeq" id="WP_091543320.1">
    <property type="nucleotide sequence ID" value="NZ_FMUS01000013.1"/>
</dbReference>
<sequence length="411" mass="47483">MRNNNEFKQRMSLVKAVIPGLQLEAVKKLVENQIDIFTEIIWKNPEKIIWTNMVMPLEIFYAAGLVPINMELVAGWLATLGLSKKYIMLSESMGFSPTLCSYHKAVLGVCENGDLPFPRAAAITSHLCDGGNGVVNHFVHRYDTCSYTLNIPYHNNGLHFSYVLQQYRELIKWLEDYTGSKLSNEKLSRALELSNRAREYWVKVLQLRRGVPLINGHLALRNLFGATFLFGTEIGVEVAKAYHQQLCDSKAAESKTDSNRSTKRILWIHFAPLYANQLMEYLEEQLNCRIVFDITGYIYWPEYELEKPLESLTQRTLSHFYMGDAQERKNLYSSLIKDFRIDGVIHFMHNGCRAIPGWSWQVRQVAEEGNIPFLEISGDCVDPRGFSEEQMRLRLEAFNEALRRDEFVFRS</sequence>
<evidence type="ECO:0000256" key="3">
    <source>
        <dbReference type="ARBA" id="ARBA00023014"/>
    </source>
</evidence>
<evidence type="ECO:0000313" key="5">
    <source>
        <dbReference type="EMBL" id="SCY70455.1"/>
    </source>
</evidence>
<organism evidence="5 6">
    <name type="scientific">Alkaliphilus peptidifermentans DSM 18978</name>
    <dbReference type="NCBI Taxonomy" id="1120976"/>
    <lineage>
        <taxon>Bacteria</taxon>
        <taxon>Bacillati</taxon>
        <taxon>Bacillota</taxon>
        <taxon>Clostridia</taxon>
        <taxon>Peptostreptococcales</taxon>
        <taxon>Natronincolaceae</taxon>
        <taxon>Alkaliphilus</taxon>
    </lineage>
</organism>
<dbReference type="GO" id="GO:0051536">
    <property type="term" value="F:iron-sulfur cluster binding"/>
    <property type="evidence" value="ECO:0007669"/>
    <property type="project" value="UniProtKB-KW"/>
</dbReference>
<dbReference type="AlphaFoldDB" id="A0A1G5I2V5"/>
<feature type="transmembrane region" description="Helical" evidence="4">
    <location>
        <begin position="59"/>
        <end position="83"/>
    </location>
</feature>
<keyword evidence="3" id="KW-0479">Metal-binding</keyword>
<dbReference type="Gene3D" id="3.40.50.11890">
    <property type="match status" value="1"/>
</dbReference>
<protein>
    <submittedName>
        <fullName evidence="5">Benzoyl-CoA reductase/2-hydroxyglutaryl-CoA dehydratase subunit, BcrC/BadD/HgdB</fullName>
    </submittedName>
</protein>
<evidence type="ECO:0000256" key="4">
    <source>
        <dbReference type="SAM" id="Phobius"/>
    </source>
</evidence>
<keyword evidence="3" id="KW-0408">Iron</keyword>
<evidence type="ECO:0000256" key="1">
    <source>
        <dbReference type="ARBA" id="ARBA00001966"/>
    </source>
</evidence>
<comment type="cofactor">
    <cofactor evidence="1">
        <name>[4Fe-4S] cluster</name>
        <dbReference type="ChEBI" id="CHEBI:49883"/>
    </cofactor>
</comment>